<evidence type="ECO:0000259" key="2">
    <source>
        <dbReference type="Pfam" id="PF03781"/>
    </source>
</evidence>
<evidence type="ECO:0000313" key="4">
    <source>
        <dbReference type="Proteomes" id="UP001055286"/>
    </source>
</evidence>
<dbReference type="InterPro" id="IPR005532">
    <property type="entry name" value="SUMF_dom"/>
</dbReference>
<feature type="domain" description="Sulfatase-modifying factor enzyme-like" evidence="2">
    <location>
        <begin position="3"/>
        <end position="300"/>
    </location>
</feature>
<dbReference type="GO" id="GO:0120147">
    <property type="term" value="F:formylglycine-generating oxidase activity"/>
    <property type="evidence" value="ECO:0007669"/>
    <property type="project" value="TreeGrafter"/>
</dbReference>
<proteinExistence type="predicted"/>
<dbReference type="EMBL" id="BPQJ01000024">
    <property type="protein sequence ID" value="GJD64320.1"/>
    <property type="molecule type" value="Genomic_DNA"/>
</dbReference>
<evidence type="ECO:0000256" key="1">
    <source>
        <dbReference type="SAM" id="MobiDB-lite"/>
    </source>
</evidence>
<accession>A0AA37HFM6</accession>
<dbReference type="Proteomes" id="UP001055286">
    <property type="component" value="Unassembled WGS sequence"/>
</dbReference>
<organism evidence="3 4">
    <name type="scientific">Methylobacterium frigidaeris</name>
    <dbReference type="NCBI Taxonomy" id="2038277"/>
    <lineage>
        <taxon>Bacteria</taxon>
        <taxon>Pseudomonadati</taxon>
        <taxon>Pseudomonadota</taxon>
        <taxon>Alphaproteobacteria</taxon>
        <taxon>Hyphomicrobiales</taxon>
        <taxon>Methylobacteriaceae</taxon>
        <taxon>Methylobacterium</taxon>
    </lineage>
</organism>
<dbReference type="SUPFAM" id="SSF56436">
    <property type="entry name" value="C-type lectin-like"/>
    <property type="match status" value="1"/>
</dbReference>
<evidence type="ECO:0000313" key="3">
    <source>
        <dbReference type="EMBL" id="GJD64320.1"/>
    </source>
</evidence>
<dbReference type="RefSeq" id="WP_238192446.1">
    <property type="nucleotide sequence ID" value="NZ_BPQJ01000024.1"/>
</dbReference>
<dbReference type="AlphaFoldDB" id="A0AA37HFM6"/>
<gene>
    <name evidence="3" type="ORF">MPEAHAMD_4501</name>
</gene>
<feature type="region of interest" description="Disordered" evidence="1">
    <location>
        <begin position="233"/>
        <end position="259"/>
    </location>
</feature>
<dbReference type="InterPro" id="IPR051043">
    <property type="entry name" value="Sulfatase_Mod_Factor_Kinase"/>
</dbReference>
<feature type="compositionally biased region" description="Basic and acidic residues" evidence="1">
    <location>
        <begin position="242"/>
        <end position="253"/>
    </location>
</feature>
<comment type="caution">
    <text evidence="3">The sequence shown here is derived from an EMBL/GenBank/DDBJ whole genome shotgun (WGS) entry which is preliminary data.</text>
</comment>
<dbReference type="Pfam" id="PF03781">
    <property type="entry name" value="FGE-sulfatase"/>
    <property type="match status" value="1"/>
</dbReference>
<name>A0AA37HFM6_9HYPH</name>
<dbReference type="InterPro" id="IPR016187">
    <property type="entry name" value="CTDL_fold"/>
</dbReference>
<reference evidence="3" key="1">
    <citation type="journal article" date="2016" name="Front. Microbiol.">
        <title>Genome Sequence of the Piezophilic, Mesophilic Sulfate-Reducing Bacterium Desulfovibrio indicus J2T.</title>
        <authorList>
            <person name="Cao J."/>
            <person name="Maignien L."/>
            <person name="Shao Z."/>
            <person name="Alain K."/>
            <person name="Jebbar M."/>
        </authorList>
    </citation>
    <scope>NUCLEOTIDE SEQUENCE</scope>
    <source>
        <strain evidence="3">JCM 32048</strain>
    </source>
</reference>
<protein>
    <submittedName>
        <fullName evidence="3">Formylglycine-generating enzyme</fullName>
    </submittedName>
</protein>
<dbReference type="PANTHER" id="PTHR23150">
    <property type="entry name" value="SULFATASE MODIFYING FACTOR 1, 2"/>
    <property type="match status" value="1"/>
</dbReference>
<sequence length="306" mass="33679">MRRIPCGTFRMGSAKHYPEEAPVHRVTVDSFWIDDAPVANRQFGRFVRATGHCTVAEIPPQPEDYPDALSQLRFPGSLVVVPPRRPVDLRDYSQWWVLLRGANWRHPYGPGSSIKGLDDHPVVHVAYNDAASYAASVGKALPTEAEWEVAARGGLDGAAFAWGDEFASGGRRMANTWQGEFPHWNLSPAALARTSPVGSFPANGYGLVDMIGNVWEWTPDWYASRHSDDAPKACCIPRTPRGGREADSGDPHHPRSGIPWKVVKGGSHLCAPTYCRRCRPAARHAQPVDTSMSHVGFRCVVRGDLP</sequence>
<dbReference type="Gene3D" id="3.90.1580.10">
    <property type="entry name" value="paralog of FGE (formylglycine-generating enzyme)"/>
    <property type="match status" value="1"/>
</dbReference>
<keyword evidence="4" id="KW-1185">Reference proteome</keyword>
<dbReference type="PANTHER" id="PTHR23150:SF19">
    <property type="entry name" value="FORMYLGLYCINE-GENERATING ENZYME"/>
    <property type="match status" value="1"/>
</dbReference>
<reference evidence="3" key="2">
    <citation type="submission" date="2021-08" db="EMBL/GenBank/DDBJ databases">
        <authorList>
            <person name="Tani A."/>
            <person name="Ola A."/>
            <person name="Ogura Y."/>
            <person name="Katsura K."/>
            <person name="Hayashi T."/>
        </authorList>
    </citation>
    <scope>NUCLEOTIDE SEQUENCE</scope>
    <source>
        <strain evidence="3">JCM 32048</strain>
    </source>
</reference>
<dbReference type="InterPro" id="IPR042095">
    <property type="entry name" value="SUMF_sf"/>
</dbReference>